<dbReference type="InterPro" id="IPR014030">
    <property type="entry name" value="Ketoacyl_synth_N"/>
</dbReference>
<dbReference type="Pfam" id="PF00550">
    <property type="entry name" value="PP-binding"/>
    <property type="match status" value="1"/>
</dbReference>
<comment type="pathway">
    <text evidence="1">Lipid metabolism; fatty acid biosynthesis.</text>
</comment>
<dbReference type="PROSITE" id="PS00012">
    <property type="entry name" value="PHOSPHOPANTETHEINE"/>
    <property type="match status" value="1"/>
</dbReference>
<dbReference type="SMART" id="SM00827">
    <property type="entry name" value="PKS_AT"/>
    <property type="match status" value="1"/>
</dbReference>
<dbReference type="Pfam" id="PF16197">
    <property type="entry name" value="KAsynt_C_assoc"/>
    <property type="match status" value="1"/>
</dbReference>
<dbReference type="InterPro" id="IPR014031">
    <property type="entry name" value="Ketoacyl_synth_C"/>
</dbReference>
<evidence type="ECO:0000256" key="4">
    <source>
        <dbReference type="ARBA" id="ARBA00022553"/>
    </source>
</evidence>
<dbReference type="InterPro" id="IPR020841">
    <property type="entry name" value="PKS_Beta-ketoAc_synthase_dom"/>
</dbReference>
<dbReference type="GO" id="GO:0031177">
    <property type="term" value="F:phosphopantetheine binding"/>
    <property type="evidence" value="ECO:0007669"/>
    <property type="project" value="InterPro"/>
</dbReference>
<evidence type="ECO:0000256" key="3">
    <source>
        <dbReference type="ARBA" id="ARBA00022450"/>
    </source>
</evidence>
<dbReference type="SUPFAM" id="SSF51735">
    <property type="entry name" value="NAD(P)-binding Rossmann-fold domains"/>
    <property type="match status" value="2"/>
</dbReference>
<dbReference type="InterPro" id="IPR014043">
    <property type="entry name" value="Acyl_transferase_dom"/>
</dbReference>
<dbReference type="InterPro" id="IPR036291">
    <property type="entry name" value="NAD(P)-bd_dom_sf"/>
</dbReference>
<dbReference type="PROSITE" id="PS52019">
    <property type="entry name" value="PKS_MFAS_DH"/>
    <property type="match status" value="1"/>
</dbReference>
<dbReference type="InterPro" id="IPR001031">
    <property type="entry name" value="Thioesterase"/>
</dbReference>
<dbReference type="SUPFAM" id="SSF55048">
    <property type="entry name" value="Probable ACP-binding domain of malonyl-CoA ACP transacylase"/>
    <property type="match status" value="1"/>
</dbReference>
<feature type="domain" description="PKS/mFAS DH" evidence="11">
    <location>
        <begin position="957"/>
        <end position="1252"/>
    </location>
</feature>
<protein>
    <submittedName>
        <fullName evidence="12">Coronafacic acid polyketide synthase Cfa7</fullName>
    </submittedName>
</protein>
<dbReference type="InterPro" id="IPR055123">
    <property type="entry name" value="SpnB-like_Rossmann"/>
</dbReference>
<evidence type="ECO:0000259" key="11">
    <source>
        <dbReference type="PROSITE" id="PS52019"/>
    </source>
</evidence>
<reference evidence="12 13" key="1">
    <citation type="submission" date="2018-06" db="EMBL/GenBank/DDBJ databases">
        <title>Genomic Encyclopedia of Type Strains, Phase IV (KMG-IV): sequencing the most valuable type-strain genomes for metagenomic binning, comparative biology and taxonomic classification.</title>
        <authorList>
            <person name="Goeker M."/>
        </authorList>
    </citation>
    <scope>NUCLEOTIDE SEQUENCE [LARGE SCALE GENOMIC DNA]</scope>
    <source>
        <strain evidence="12 13">DSM 30166</strain>
    </source>
</reference>
<dbReference type="Pfam" id="PF08659">
    <property type="entry name" value="KR"/>
    <property type="match status" value="1"/>
</dbReference>
<dbReference type="SMART" id="SM00822">
    <property type="entry name" value="PKS_KR"/>
    <property type="match status" value="1"/>
</dbReference>
<dbReference type="SMART" id="SM00824">
    <property type="entry name" value="PKS_TE"/>
    <property type="match status" value="1"/>
</dbReference>
<dbReference type="InterPro" id="IPR029058">
    <property type="entry name" value="AB_hydrolase_fold"/>
</dbReference>
<dbReference type="EMBL" id="QNRY01000048">
    <property type="protein sequence ID" value="RBP58618.1"/>
    <property type="molecule type" value="Genomic_DNA"/>
</dbReference>
<dbReference type="SMART" id="SM00826">
    <property type="entry name" value="PKS_DH"/>
    <property type="match status" value="1"/>
</dbReference>
<feature type="region of interest" description="C-terminal hotdog fold" evidence="7">
    <location>
        <begin position="1103"/>
        <end position="1252"/>
    </location>
</feature>
<dbReference type="Proteomes" id="UP000253046">
    <property type="component" value="Unassembled WGS sequence"/>
</dbReference>
<gene>
    <name evidence="12" type="ORF">DES54_1484</name>
</gene>
<dbReference type="Pfam" id="PF22953">
    <property type="entry name" value="SpnB_Rossmann"/>
    <property type="match status" value="1"/>
</dbReference>
<dbReference type="InterPro" id="IPR049551">
    <property type="entry name" value="PKS_DH_C"/>
</dbReference>
<dbReference type="Gene3D" id="3.40.50.720">
    <property type="entry name" value="NAD(P)-binding Rossmann-like Domain"/>
    <property type="match status" value="1"/>
</dbReference>
<organism evidence="12 13">
    <name type="scientific">Brenneria salicis ATCC 15712 = DSM 30166</name>
    <dbReference type="NCBI Taxonomy" id="714314"/>
    <lineage>
        <taxon>Bacteria</taxon>
        <taxon>Pseudomonadati</taxon>
        <taxon>Pseudomonadota</taxon>
        <taxon>Gammaproteobacteria</taxon>
        <taxon>Enterobacterales</taxon>
        <taxon>Pectobacteriaceae</taxon>
        <taxon>Brenneria</taxon>
    </lineage>
</organism>
<dbReference type="CDD" id="cd08956">
    <property type="entry name" value="KR_3_FAS_SDR_x"/>
    <property type="match status" value="1"/>
</dbReference>
<dbReference type="Pfam" id="PF14765">
    <property type="entry name" value="PS-DH"/>
    <property type="match status" value="1"/>
</dbReference>
<feature type="compositionally biased region" description="Basic residues" evidence="8">
    <location>
        <begin position="2112"/>
        <end position="2124"/>
    </location>
</feature>
<evidence type="ECO:0000256" key="6">
    <source>
        <dbReference type="ARBA" id="ARBA00054155"/>
    </source>
</evidence>
<dbReference type="Pfam" id="PF00109">
    <property type="entry name" value="ketoacyl-synt"/>
    <property type="match status" value="1"/>
</dbReference>
<dbReference type="InterPro" id="IPR020806">
    <property type="entry name" value="PKS_PP-bd"/>
</dbReference>
<proteinExistence type="inferred from homology"/>
<dbReference type="SMART" id="SM00823">
    <property type="entry name" value="PKS_PP"/>
    <property type="match status" value="1"/>
</dbReference>
<dbReference type="Gene3D" id="3.40.47.10">
    <property type="match status" value="1"/>
</dbReference>
<keyword evidence="3" id="KW-0596">Phosphopantetheine</keyword>
<dbReference type="PROSITE" id="PS52004">
    <property type="entry name" value="KS3_2"/>
    <property type="match status" value="1"/>
</dbReference>
<dbReference type="Pfam" id="PF21089">
    <property type="entry name" value="PKS_DH_N"/>
    <property type="match status" value="1"/>
</dbReference>
<evidence type="ECO:0000313" key="12">
    <source>
        <dbReference type="EMBL" id="RBP58618.1"/>
    </source>
</evidence>
<feature type="region of interest" description="N-terminal hotdog fold" evidence="7">
    <location>
        <begin position="957"/>
        <end position="1087"/>
    </location>
</feature>
<dbReference type="InterPro" id="IPR001227">
    <property type="entry name" value="Ac_transferase_dom_sf"/>
</dbReference>
<comment type="function">
    <text evidence="6">Involved in production of the polyketide antibiotic thailandamide.</text>
</comment>
<dbReference type="InterPro" id="IPR020807">
    <property type="entry name" value="PKS_DH"/>
</dbReference>
<dbReference type="SUPFAM" id="SSF52151">
    <property type="entry name" value="FabD/lysophospholipase-like"/>
    <property type="match status" value="1"/>
</dbReference>
<evidence type="ECO:0000313" key="13">
    <source>
        <dbReference type="Proteomes" id="UP000253046"/>
    </source>
</evidence>
<dbReference type="SMART" id="SM00825">
    <property type="entry name" value="PKS_KS"/>
    <property type="match status" value="1"/>
</dbReference>
<dbReference type="InterPro" id="IPR049900">
    <property type="entry name" value="PKS_mFAS_DH"/>
</dbReference>
<accession>A0A366I0K6</accession>
<dbReference type="SUPFAM" id="SSF53901">
    <property type="entry name" value="Thiolase-like"/>
    <property type="match status" value="1"/>
</dbReference>
<dbReference type="InterPro" id="IPR006162">
    <property type="entry name" value="Ppantetheine_attach_site"/>
</dbReference>
<feature type="active site" description="Proton acceptor; for dehydratase activity" evidence="7">
    <location>
        <position position="989"/>
    </location>
</feature>
<feature type="domain" description="Carrier" evidence="9">
    <location>
        <begin position="1746"/>
        <end position="1821"/>
    </location>
</feature>
<keyword evidence="5" id="KW-0808">Transferase</keyword>
<feature type="domain" description="Ketosynthase family 3 (KS3)" evidence="10">
    <location>
        <begin position="50"/>
        <end position="476"/>
    </location>
</feature>
<dbReference type="InterPro" id="IPR016039">
    <property type="entry name" value="Thiolase-like"/>
</dbReference>
<dbReference type="InterPro" id="IPR049552">
    <property type="entry name" value="PKS_DH_N"/>
</dbReference>
<dbReference type="Pfam" id="PF02801">
    <property type="entry name" value="Ketoacyl-synt_C"/>
    <property type="match status" value="1"/>
</dbReference>
<comment type="similarity">
    <text evidence="2">Belongs to the short-chain dehydrogenases/reductases (SDR) family.</text>
</comment>
<dbReference type="InterPro" id="IPR020802">
    <property type="entry name" value="TesA-like"/>
</dbReference>
<dbReference type="InterPro" id="IPR032821">
    <property type="entry name" value="PKS_assoc"/>
</dbReference>
<dbReference type="InterPro" id="IPR050091">
    <property type="entry name" value="PKS_NRPS_Biosynth_Enz"/>
</dbReference>
<dbReference type="PANTHER" id="PTHR43775">
    <property type="entry name" value="FATTY ACID SYNTHASE"/>
    <property type="match status" value="1"/>
</dbReference>
<dbReference type="SMART" id="SM01294">
    <property type="entry name" value="PKS_PP_betabranch"/>
    <property type="match status" value="1"/>
</dbReference>
<evidence type="ECO:0000256" key="1">
    <source>
        <dbReference type="ARBA" id="ARBA00005194"/>
    </source>
</evidence>
<dbReference type="GO" id="GO:0006633">
    <property type="term" value="P:fatty acid biosynthetic process"/>
    <property type="evidence" value="ECO:0007669"/>
    <property type="project" value="UniProtKB-UniPathway"/>
</dbReference>
<dbReference type="InterPro" id="IPR018201">
    <property type="entry name" value="Ketoacyl_synth_AS"/>
</dbReference>
<dbReference type="SUPFAM" id="SSF53474">
    <property type="entry name" value="alpha/beta-Hydrolases"/>
    <property type="match status" value="1"/>
</dbReference>
<comment type="caution">
    <text evidence="12">The sequence shown here is derived from an EMBL/GenBank/DDBJ whole genome shotgun (WGS) entry which is preliminary data.</text>
</comment>
<dbReference type="Gene3D" id="3.30.70.3290">
    <property type="match status" value="1"/>
</dbReference>
<keyword evidence="4" id="KW-0597">Phosphoprotein</keyword>
<dbReference type="InterPro" id="IPR036736">
    <property type="entry name" value="ACP-like_sf"/>
</dbReference>
<evidence type="ECO:0000256" key="5">
    <source>
        <dbReference type="ARBA" id="ARBA00022679"/>
    </source>
</evidence>
<dbReference type="Gene3D" id="3.40.50.1820">
    <property type="entry name" value="alpha/beta hydrolase"/>
    <property type="match status" value="1"/>
</dbReference>
<evidence type="ECO:0000256" key="8">
    <source>
        <dbReference type="SAM" id="MobiDB-lite"/>
    </source>
</evidence>
<dbReference type="PROSITE" id="PS50075">
    <property type="entry name" value="CARRIER"/>
    <property type="match status" value="1"/>
</dbReference>
<dbReference type="Gene3D" id="3.40.366.10">
    <property type="entry name" value="Malonyl-Coenzyme A Acyl Carrier Protein, domain 2"/>
    <property type="match status" value="1"/>
</dbReference>
<evidence type="ECO:0000259" key="10">
    <source>
        <dbReference type="PROSITE" id="PS52004"/>
    </source>
</evidence>
<dbReference type="Pfam" id="PF00698">
    <property type="entry name" value="Acyl_transf_1"/>
    <property type="match status" value="1"/>
</dbReference>
<dbReference type="PANTHER" id="PTHR43775:SF51">
    <property type="entry name" value="INACTIVE PHENOLPHTHIOCEROL SYNTHESIS POLYKETIDE SYNTHASE TYPE I PKS1-RELATED"/>
    <property type="match status" value="1"/>
</dbReference>
<dbReference type="InterPro" id="IPR013968">
    <property type="entry name" value="PKS_KR"/>
</dbReference>
<dbReference type="InterPro" id="IPR009081">
    <property type="entry name" value="PP-bd_ACP"/>
</dbReference>
<evidence type="ECO:0000259" key="9">
    <source>
        <dbReference type="PROSITE" id="PS50075"/>
    </source>
</evidence>
<dbReference type="InterPro" id="IPR057326">
    <property type="entry name" value="KR_dom"/>
</dbReference>
<sequence>MTPRKDNNAAENIAAVGGTADPRLVEALRHSLLLNEQLKQRNQYLTQTAHEPIAIIAMSCRLPGGIHSPEQLWQRLSDGEEAIGPFPDDRGWNVEKLFEKNPELSAVASAWKGGFLEDAAGFDASFFKISDREALAMDPQQRLLLEVSWEVLERAGIVPATLKNSPTGVFIGTTHNGYLSDIEQRNPDADGYRLQGSLSSISSGRIAYTLGLNGPAITVDTACSASLTAIHQAIRSLRSGECSLAIAGGATIMASPEVFAEFTRQGGLAADGRCKAFSDHADGTGFSEGVGLILLEKLSDAVQSGHSILAVIRGSAINQDGASNGLTAPSGPAQEQVIRQALHNSGLTFSEIDVVEAHGTGTMLGDPIEAHALLNTYGKHRPDSQPLWLGSLKSNIGHVQLAAGVASIIKMVMALRHGRLPKTLHAETPSSKIDWSRGNVKLLNIACDWPDNGRPKRAAVSSFGFSGTNAHLILEEAPPLTSPAEDTAPTRAFPVPSIALPLSAASPAGLCAQARQLRAWITQNTDTTHDLAAVAYSLAATRSHFDYRAVVSTEDRDGMLNALEALSANRYAPGIIQGVRSPSGNVAFLFTGQGAQWPTMGQGLYRLSPVFAQTLDEICQHLDPLLPQPLKTVMFAQKDSADAALLDRTDFTQAALFAFEVALCRTVMQLGVQPDVLIGHSIGEIAAAYIAGIFSLADAATFVATRGRLMESITTDGAMVAIEASETDILPSLQGYEEYVAIAAINAPSSVVISGDADKVLNIAEQWRSRGYRTHRLRTSHAFHSPHIDGIVDTLRRTLSALSFQAPAIPIVSTVTGQRLTNEQACSVEYWANQARCAVRFDAAVQWLEAYNIVVALEVGPDGVLTALGRARAVRESSGVPSKAWIASLRKGRDEWHPFFAALAKLYAQGQPLDWTKLLVQTPPVPLPTYPFQHRRYWLQAPPARPALDGGFFALNHPFLHAGIDNAAQRGWIFSGRLDAVRQPWILEHRIADVTTGAGAMTAEMMLSIGERIGCQRLDDLFLHTILPLDESIPTPIQLYVGPAEADGGRTVEAYFHQPDDPEPHGYQMAPWKRYATCRLMPDDASSPEWPDLHNDNWPPANARSVDFTPIYEHLAAQGVILGNAFQRLVNVWEHEDGLYIEATSPESSHAEPGEDFTLHPTLLDAGMQAALLEQLNPGEENRPPRLLFSLSGIRQYIKGAQCLRGHLVRKTAELSTSGYSEYALRLAEDTGRAVATIDAIVLKSSNSQRIRPSRPPFYHLEWREIAPDSSPTKPKVCWIVPQNRLRDRFSGLIKEHDASSAYDDIHQALATFSPQPDEIAVLIAPDGDDTSEFIDHSPTHSVLNALQAWISDPRATDVPLLVVTQGAIATNDGENVPNLSQSPLWGLVRTTQLEYPDRFFLLDINEVENTSWPLISAAINALSHEPQLALRMGKILAPRLVQTAGDGDLSAHNHIDKPENPCRNLDPDGTVLITGGTGALGKVVAKHLVEHHGVRHLLLASRRGKDAPGANELRKDIAELGAKATLVACDVSDSEAVGTLLSTIPTAHPLTAVIHTAGSVDTTTLNTMTTEQVDSVWQSKAVSAWNLHLLTRHHDLSAFVLYSSAVSILPQKGQGNYAAANAFLDALAHHRRHQSLPATSMAWGMWAERSEMGEQLGDDDIQRIIATGQIPLSRPQGLAFLDAVVGTHVVNHSPLLIPARLNLEALREQGDIPLLAEVLPRLMASRSSVGLSRQITDMPEKERLPYLLNVIIQYAGEVLNHPDPKSVRTDVEFIALGFDSLTSVEMGGRLSLALGVRIPATAIFDHPTPQALAQFLLSILVGEKHVISTEAHTETKKETDRFYHLLRQAVQRGMTQEGLSVLAGAARLRKHFTHKQHKQHAPETVWQRNDREKPLLVCLNSFIPATANLTYQRLSSTLSDRYSMLTVPLPGYHGDPLPATDYAAAAALATAVERGAQEREFTLVGFSTGGLVAHAAAHQLEARGLQPKAVVLIDSFPPSAMNEAAMGDVLRTWFAAKGEFWSDEDTALMAMAWYLELFGQQWTPSHLQTPTVMLQARDYPASAQPERWANEWPNLVKSVITPGSHFELLTEYVAHTAKNLSDLLRETEKKPGRKRSGFARKNRKTEYIKNE</sequence>
<dbReference type="GO" id="GO:0004315">
    <property type="term" value="F:3-oxoacyl-[acyl-carrier-protein] synthase activity"/>
    <property type="evidence" value="ECO:0007669"/>
    <property type="project" value="InterPro"/>
</dbReference>
<feature type="active site" description="Proton donor; for dehydratase activity" evidence="7">
    <location>
        <position position="1165"/>
    </location>
</feature>
<dbReference type="InterPro" id="IPR016035">
    <property type="entry name" value="Acyl_Trfase/lysoPLipase"/>
</dbReference>
<dbReference type="Gene3D" id="1.10.1200.10">
    <property type="entry name" value="ACP-like"/>
    <property type="match status" value="1"/>
</dbReference>
<dbReference type="FunFam" id="3.40.47.10:FF:000019">
    <property type="entry name" value="Polyketide synthase type I"/>
    <property type="match status" value="1"/>
</dbReference>
<dbReference type="Gene3D" id="3.10.129.110">
    <property type="entry name" value="Polyketide synthase dehydratase"/>
    <property type="match status" value="1"/>
</dbReference>
<dbReference type="UniPathway" id="UPA00094"/>
<dbReference type="CDD" id="cd00833">
    <property type="entry name" value="PKS"/>
    <property type="match status" value="1"/>
</dbReference>
<evidence type="ECO:0000256" key="7">
    <source>
        <dbReference type="PROSITE-ProRule" id="PRU01363"/>
    </source>
</evidence>
<dbReference type="GO" id="GO:0004312">
    <property type="term" value="F:fatty acid synthase activity"/>
    <property type="evidence" value="ECO:0007669"/>
    <property type="project" value="TreeGrafter"/>
</dbReference>
<dbReference type="InterPro" id="IPR042104">
    <property type="entry name" value="PKS_dehydratase_sf"/>
</dbReference>
<evidence type="ECO:0000256" key="2">
    <source>
        <dbReference type="ARBA" id="ARBA00006484"/>
    </source>
</evidence>
<dbReference type="RefSeq" id="WP_113868952.1">
    <property type="nucleotide sequence ID" value="NZ_AGJP01000001.1"/>
</dbReference>
<dbReference type="Pfam" id="PF00975">
    <property type="entry name" value="Thioesterase"/>
    <property type="match status" value="1"/>
</dbReference>
<dbReference type="PROSITE" id="PS00606">
    <property type="entry name" value="KS3_1"/>
    <property type="match status" value="1"/>
</dbReference>
<name>A0A366I0K6_9GAMM</name>
<dbReference type="InterPro" id="IPR016036">
    <property type="entry name" value="Malonyl_transacylase_ACP-bd"/>
</dbReference>
<feature type="region of interest" description="Disordered" evidence="8">
    <location>
        <begin position="2110"/>
        <end position="2132"/>
    </location>
</feature>
<dbReference type="OrthoDB" id="6437095at2"/>
<keyword evidence="13" id="KW-1185">Reference proteome</keyword>